<evidence type="ECO:0000256" key="5">
    <source>
        <dbReference type="ARBA" id="ARBA00022679"/>
    </source>
</evidence>
<dbReference type="PANTHER" id="PTHR42885:SF2">
    <property type="entry name" value="HISTIDINOL-PHOSPHATE AMINOTRANSFERASE"/>
    <property type="match status" value="1"/>
</dbReference>
<reference evidence="9" key="1">
    <citation type="journal article" date="2016" name="Nat. Genet.">
        <title>A high-quality carrot genome assembly provides new insights into carotenoid accumulation and asterid genome evolution.</title>
        <authorList>
            <person name="Iorizzo M."/>
            <person name="Ellison S."/>
            <person name="Senalik D."/>
            <person name="Zeng P."/>
            <person name="Satapoomin P."/>
            <person name="Huang J."/>
            <person name="Bowman M."/>
            <person name="Iovene M."/>
            <person name="Sanseverino W."/>
            <person name="Cavagnaro P."/>
            <person name="Yildiz M."/>
            <person name="Macko-Podgorni A."/>
            <person name="Moranska E."/>
            <person name="Grzebelus E."/>
            <person name="Grzebelus D."/>
            <person name="Ashrafi H."/>
            <person name="Zheng Z."/>
            <person name="Cheng S."/>
            <person name="Spooner D."/>
            <person name="Van Deynze A."/>
            <person name="Simon P."/>
        </authorList>
    </citation>
    <scope>NUCLEOTIDE SEQUENCE</scope>
    <source>
        <tissue evidence="9">Leaf</tissue>
    </source>
</reference>
<comment type="cofactor">
    <cofactor evidence="1">
        <name>pyridoxal 5'-phosphate</name>
        <dbReference type="ChEBI" id="CHEBI:597326"/>
    </cofactor>
</comment>
<accession>A0AAF1B7G8</accession>
<gene>
    <name evidence="9" type="ORF">DCAR_0726893</name>
</gene>
<dbReference type="AlphaFoldDB" id="A0AAF1B7G8"/>
<dbReference type="PANTHER" id="PTHR42885">
    <property type="entry name" value="HISTIDINOL-PHOSPHATE AMINOTRANSFERASE-RELATED"/>
    <property type="match status" value="1"/>
</dbReference>
<evidence type="ECO:0000313" key="9">
    <source>
        <dbReference type="EMBL" id="WOH07463.1"/>
    </source>
</evidence>
<keyword evidence="10" id="KW-1185">Reference proteome</keyword>
<organism evidence="9 10">
    <name type="scientific">Daucus carota subsp. sativus</name>
    <name type="common">Carrot</name>
    <dbReference type="NCBI Taxonomy" id="79200"/>
    <lineage>
        <taxon>Eukaryota</taxon>
        <taxon>Viridiplantae</taxon>
        <taxon>Streptophyta</taxon>
        <taxon>Embryophyta</taxon>
        <taxon>Tracheophyta</taxon>
        <taxon>Spermatophyta</taxon>
        <taxon>Magnoliopsida</taxon>
        <taxon>eudicotyledons</taxon>
        <taxon>Gunneridae</taxon>
        <taxon>Pentapetalae</taxon>
        <taxon>asterids</taxon>
        <taxon>campanulids</taxon>
        <taxon>Apiales</taxon>
        <taxon>Apiaceae</taxon>
        <taxon>Apioideae</taxon>
        <taxon>Scandiceae</taxon>
        <taxon>Daucinae</taxon>
        <taxon>Daucus</taxon>
        <taxon>Daucus sect. Daucus</taxon>
    </lineage>
</organism>
<feature type="domain" description="Aminotransferase class I/classII large" evidence="8">
    <location>
        <begin position="155"/>
        <end position="293"/>
    </location>
</feature>
<name>A0AAF1B7G8_DAUCS</name>
<keyword evidence="4" id="KW-0032">Aminotransferase</keyword>
<evidence type="ECO:0000256" key="7">
    <source>
        <dbReference type="ARBA" id="ARBA00047481"/>
    </source>
</evidence>
<reference evidence="9" key="2">
    <citation type="submission" date="2022-03" db="EMBL/GenBank/DDBJ databases">
        <title>Draft title - Genomic analysis of global carrot germplasm unveils the trajectory of domestication and the origin of high carotenoid orange carrot.</title>
        <authorList>
            <person name="Iorizzo M."/>
            <person name="Ellison S."/>
            <person name="Senalik D."/>
            <person name="Macko-Podgorni A."/>
            <person name="Grzebelus D."/>
            <person name="Bostan H."/>
            <person name="Rolling W."/>
            <person name="Curaba J."/>
            <person name="Simon P."/>
        </authorList>
    </citation>
    <scope>NUCLEOTIDE SEQUENCE</scope>
    <source>
        <tissue evidence="9">Leaf</tissue>
    </source>
</reference>
<dbReference type="InterPro" id="IPR004839">
    <property type="entry name" value="Aminotransferase_I/II_large"/>
</dbReference>
<dbReference type="GO" id="GO:0030170">
    <property type="term" value="F:pyridoxal phosphate binding"/>
    <property type="evidence" value="ECO:0007669"/>
    <property type="project" value="InterPro"/>
</dbReference>
<evidence type="ECO:0000256" key="2">
    <source>
        <dbReference type="ARBA" id="ARBA00005011"/>
    </source>
</evidence>
<dbReference type="EC" id="2.6.1.9" evidence="3"/>
<sequence length="302" mass="34354">MASAAPLNNVKEEQQRLTGDSFIRPHLRKLSPYQSILPFEVLSTHLGRKPEDIVKLDANENPYGPPPEVNEISLYIYPDPESRGLRAALAEDSGLESEYILCVLEPGDKIVDCPPTFAMYEFDVAVNGALVIKVCLVYKMYYLLLEQYNPRRKSRMQWVKKHENLIILRTFSKRDALAGLRVGYGAFPISIIEYLWRAKQPYNVAVAAEVSACAALSNPAYLETVKVALVQERERLFRLLKQVTFLNPYPSYSDFILCEEDLSRMGVMIRHYSNKELSCYVRVSVGKPEQTDALMNCLNSMS</sequence>
<evidence type="ECO:0000256" key="6">
    <source>
        <dbReference type="ARBA" id="ARBA00022898"/>
    </source>
</evidence>
<comment type="pathway">
    <text evidence="2">Amino-acid biosynthesis; L-histidine biosynthesis; L-histidine from 5-phospho-alpha-D-ribose 1-diphosphate: step 7/9.</text>
</comment>
<dbReference type="GO" id="GO:0004400">
    <property type="term" value="F:histidinol-phosphate transaminase activity"/>
    <property type="evidence" value="ECO:0007669"/>
    <property type="project" value="UniProtKB-EC"/>
</dbReference>
<keyword evidence="5" id="KW-0808">Transferase</keyword>
<dbReference type="Proteomes" id="UP000077755">
    <property type="component" value="Chromosome 7"/>
</dbReference>
<comment type="catalytic activity">
    <reaction evidence="7">
        <text>L-histidinol phosphate + 2-oxoglutarate = 3-(imidazol-4-yl)-2-oxopropyl phosphate + L-glutamate</text>
        <dbReference type="Rhea" id="RHEA:23744"/>
        <dbReference type="ChEBI" id="CHEBI:16810"/>
        <dbReference type="ChEBI" id="CHEBI:29985"/>
        <dbReference type="ChEBI" id="CHEBI:57766"/>
        <dbReference type="ChEBI" id="CHEBI:57980"/>
        <dbReference type="EC" id="2.6.1.9"/>
    </reaction>
</comment>
<dbReference type="Pfam" id="PF00155">
    <property type="entry name" value="Aminotran_1_2"/>
    <property type="match status" value="1"/>
</dbReference>
<dbReference type="InterPro" id="IPR015422">
    <property type="entry name" value="PyrdxlP-dep_Trfase_small"/>
</dbReference>
<protein>
    <recommendedName>
        <fullName evidence="3">histidinol-phosphate transaminase</fullName>
        <ecNumber evidence="3">2.6.1.9</ecNumber>
    </recommendedName>
</protein>
<evidence type="ECO:0000259" key="8">
    <source>
        <dbReference type="Pfam" id="PF00155"/>
    </source>
</evidence>
<evidence type="ECO:0000256" key="3">
    <source>
        <dbReference type="ARBA" id="ARBA00012748"/>
    </source>
</evidence>
<dbReference type="Gene3D" id="3.90.1150.10">
    <property type="entry name" value="Aspartate Aminotransferase, domain 1"/>
    <property type="match status" value="2"/>
</dbReference>
<dbReference type="Gene3D" id="3.40.640.10">
    <property type="entry name" value="Type I PLP-dependent aspartate aminotransferase-like (Major domain)"/>
    <property type="match status" value="2"/>
</dbReference>
<dbReference type="SUPFAM" id="SSF53383">
    <property type="entry name" value="PLP-dependent transferases"/>
    <property type="match status" value="1"/>
</dbReference>
<proteinExistence type="predicted"/>
<keyword evidence="6" id="KW-0663">Pyridoxal phosphate</keyword>
<dbReference type="InterPro" id="IPR015421">
    <property type="entry name" value="PyrdxlP-dep_Trfase_major"/>
</dbReference>
<dbReference type="CDD" id="cd00609">
    <property type="entry name" value="AAT_like"/>
    <property type="match status" value="1"/>
</dbReference>
<dbReference type="InterPro" id="IPR015424">
    <property type="entry name" value="PyrdxlP-dep_Trfase"/>
</dbReference>
<evidence type="ECO:0000256" key="4">
    <source>
        <dbReference type="ARBA" id="ARBA00022576"/>
    </source>
</evidence>
<dbReference type="EMBL" id="CP093349">
    <property type="protein sequence ID" value="WOH07463.1"/>
    <property type="molecule type" value="Genomic_DNA"/>
</dbReference>
<evidence type="ECO:0000256" key="1">
    <source>
        <dbReference type="ARBA" id="ARBA00001933"/>
    </source>
</evidence>
<evidence type="ECO:0000313" key="10">
    <source>
        <dbReference type="Proteomes" id="UP000077755"/>
    </source>
</evidence>